<evidence type="ECO:0000313" key="2">
    <source>
        <dbReference type="Proteomes" id="UP000677803"/>
    </source>
</evidence>
<evidence type="ECO:0000313" key="1">
    <source>
        <dbReference type="EMBL" id="CAG5928935.1"/>
    </source>
</evidence>
<dbReference type="Gene3D" id="3.40.50.300">
    <property type="entry name" value="P-loop containing nucleotide triphosphate hydrolases"/>
    <property type="match status" value="1"/>
</dbReference>
<name>A0A8S4B439_9TELE</name>
<sequence>MDRNADLKKLTEECKAGYVVFDNAWGKNGTQVADLLEKIDMAVEMNGGHLTSNIYEEAQRKLWWRNRGSERPHPPGTATAPAFGCGMELKLTVMLSNKICKVTCCAC</sequence>
<reference evidence="1" key="1">
    <citation type="submission" date="2021-05" db="EMBL/GenBank/DDBJ databases">
        <authorList>
            <person name="Tigano A."/>
        </authorList>
    </citation>
    <scope>NUCLEOTIDE SEQUENCE</scope>
</reference>
<keyword evidence="2" id="KW-1185">Reference proteome</keyword>
<dbReference type="AlphaFoldDB" id="A0A8S4B439"/>
<dbReference type="InterPro" id="IPR027417">
    <property type="entry name" value="P-loop_NTPase"/>
</dbReference>
<dbReference type="EMBL" id="CAJRST010013335">
    <property type="protein sequence ID" value="CAG5928935.1"/>
    <property type="molecule type" value="Genomic_DNA"/>
</dbReference>
<comment type="caution">
    <text evidence="1">The sequence shown here is derived from an EMBL/GenBank/DDBJ whole genome shotgun (WGS) entry which is preliminary data.</text>
</comment>
<dbReference type="Proteomes" id="UP000677803">
    <property type="component" value="Unassembled WGS sequence"/>
</dbReference>
<organism evidence="1 2">
    <name type="scientific">Menidia menidia</name>
    <name type="common">Atlantic silverside</name>
    <dbReference type="NCBI Taxonomy" id="238744"/>
    <lineage>
        <taxon>Eukaryota</taxon>
        <taxon>Metazoa</taxon>
        <taxon>Chordata</taxon>
        <taxon>Craniata</taxon>
        <taxon>Vertebrata</taxon>
        <taxon>Euteleostomi</taxon>
        <taxon>Actinopterygii</taxon>
        <taxon>Neopterygii</taxon>
        <taxon>Teleostei</taxon>
        <taxon>Neoteleostei</taxon>
        <taxon>Acanthomorphata</taxon>
        <taxon>Ovalentaria</taxon>
        <taxon>Atherinomorphae</taxon>
        <taxon>Atheriniformes</taxon>
        <taxon>Atherinopsidae</taxon>
        <taxon>Menidiinae</taxon>
        <taxon>Menidia</taxon>
    </lineage>
</organism>
<accession>A0A8S4B439</accession>
<protein>
    <submittedName>
        <fullName evidence="1">(Atlantic silverside) hypothetical protein</fullName>
    </submittedName>
</protein>
<gene>
    <name evidence="1" type="ORF">MMEN_LOCUS12575</name>
</gene>
<proteinExistence type="predicted"/>